<accession>A0A2V5KEI5</accession>
<gene>
    <name evidence="2" type="ORF">DLM86_03630</name>
</gene>
<evidence type="ECO:0000256" key="1">
    <source>
        <dbReference type="SAM" id="Phobius"/>
    </source>
</evidence>
<dbReference type="Proteomes" id="UP000247476">
    <property type="component" value="Unassembled WGS sequence"/>
</dbReference>
<feature type="transmembrane region" description="Helical" evidence="1">
    <location>
        <begin position="68"/>
        <end position="87"/>
    </location>
</feature>
<feature type="transmembrane region" description="Helical" evidence="1">
    <location>
        <begin position="39"/>
        <end position="56"/>
    </location>
</feature>
<keyword evidence="1" id="KW-0472">Membrane</keyword>
<keyword evidence="1" id="KW-1133">Transmembrane helix</keyword>
<feature type="transmembrane region" description="Helical" evidence="1">
    <location>
        <begin position="123"/>
        <end position="142"/>
    </location>
</feature>
<dbReference type="AlphaFoldDB" id="A0A2V5KEI5"/>
<keyword evidence="3" id="KW-1185">Reference proteome</keyword>
<evidence type="ECO:0000313" key="3">
    <source>
        <dbReference type="Proteomes" id="UP000247476"/>
    </source>
</evidence>
<proteinExistence type="predicted"/>
<name>A0A2V5KEI5_9BACL</name>
<sequence>MLVLWAFDAFVGCLLAMRVIQDGDGEDDPELAALRIRSLLMLGAVSVGCAVSGAVDVPERPFRADVHIVVWICAAAVVAAMLAVTLARRPRSSAKAAGAYAMEAGAAAIALVPMFATPELYRFQPLVVLAGMGGLFGGYVGLRNIRRRRR</sequence>
<protein>
    <submittedName>
        <fullName evidence="2">Uncharacterized protein</fullName>
    </submittedName>
</protein>
<dbReference type="EMBL" id="QJVJ01000001">
    <property type="protein sequence ID" value="PYI57532.1"/>
    <property type="molecule type" value="Genomic_DNA"/>
</dbReference>
<evidence type="ECO:0000313" key="2">
    <source>
        <dbReference type="EMBL" id="PYI57532.1"/>
    </source>
</evidence>
<keyword evidence="1" id="KW-0812">Transmembrane</keyword>
<organism evidence="2 3">
    <name type="scientific">Paenibacillus flagellatus</name>
    <dbReference type="NCBI Taxonomy" id="2211139"/>
    <lineage>
        <taxon>Bacteria</taxon>
        <taxon>Bacillati</taxon>
        <taxon>Bacillota</taxon>
        <taxon>Bacilli</taxon>
        <taxon>Bacillales</taxon>
        <taxon>Paenibacillaceae</taxon>
        <taxon>Paenibacillus</taxon>
    </lineage>
</organism>
<comment type="caution">
    <text evidence="2">The sequence shown here is derived from an EMBL/GenBank/DDBJ whole genome shotgun (WGS) entry which is preliminary data.</text>
</comment>
<reference evidence="2 3" key="1">
    <citation type="submission" date="2018-05" db="EMBL/GenBank/DDBJ databases">
        <title>Paenibacillus flagellatus sp. nov., isolated from selenium mineral soil.</title>
        <authorList>
            <person name="Dai X."/>
        </authorList>
    </citation>
    <scope>NUCLEOTIDE SEQUENCE [LARGE SCALE GENOMIC DNA]</scope>
    <source>
        <strain evidence="2 3">DXL2</strain>
    </source>
</reference>
<dbReference type="RefSeq" id="WP_110838573.1">
    <property type="nucleotide sequence ID" value="NZ_QJVJ01000001.1"/>
</dbReference>